<dbReference type="Proteomes" id="UP001163321">
    <property type="component" value="Chromosome 3"/>
</dbReference>
<dbReference type="EMBL" id="CM047582">
    <property type="protein sequence ID" value="KAI9914326.1"/>
    <property type="molecule type" value="Genomic_DNA"/>
</dbReference>
<gene>
    <name evidence="1" type="ORF">PsorP6_008370</name>
</gene>
<evidence type="ECO:0000313" key="2">
    <source>
        <dbReference type="Proteomes" id="UP001163321"/>
    </source>
</evidence>
<proteinExistence type="predicted"/>
<sequence>MEPVVMKQNGKLDQLLCAVVRGAAATEGSFLWVWTHYTVYFPNSNQQHENLYGNSREDDLIDAGISAVAAALPSVLSVVMRHNVPYALMLVAPDHFHEELSEFLKEYVQTRSRRF</sequence>
<reference evidence="1 2" key="1">
    <citation type="journal article" date="2022" name="bioRxiv">
        <title>The genome of the oomycete Peronosclerospora sorghi, a cosmopolitan pathogen of maize and sorghum, is inflated with dispersed pseudogenes.</title>
        <authorList>
            <person name="Fletcher K."/>
            <person name="Martin F."/>
            <person name="Isakeit T."/>
            <person name="Cavanaugh K."/>
            <person name="Magill C."/>
            <person name="Michelmore R."/>
        </authorList>
    </citation>
    <scope>NUCLEOTIDE SEQUENCE [LARGE SCALE GENOMIC DNA]</scope>
    <source>
        <strain evidence="1">P6</strain>
    </source>
</reference>
<name>A0ACC0W8H8_9STRA</name>
<organism evidence="1 2">
    <name type="scientific">Peronosclerospora sorghi</name>
    <dbReference type="NCBI Taxonomy" id="230839"/>
    <lineage>
        <taxon>Eukaryota</taxon>
        <taxon>Sar</taxon>
        <taxon>Stramenopiles</taxon>
        <taxon>Oomycota</taxon>
        <taxon>Peronosporomycetes</taxon>
        <taxon>Peronosporales</taxon>
        <taxon>Peronosporaceae</taxon>
        <taxon>Peronosclerospora</taxon>
    </lineage>
</organism>
<evidence type="ECO:0000313" key="1">
    <source>
        <dbReference type="EMBL" id="KAI9914326.1"/>
    </source>
</evidence>
<protein>
    <submittedName>
        <fullName evidence="1">Uncharacterized protein</fullName>
    </submittedName>
</protein>
<accession>A0ACC0W8H8</accession>
<comment type="caution">
    <text evidence="1">The sequence shown here is derived from an EMBL/GenBank/DDBJ whole genome shotgun (WGS) entry which is preliminary data.</text>
</comment>
<keyword evidence="2" id="KW-1185">Reference proteome</keyword>